<keyword evidence="3" id="KW-1185">Reference proteome</keyword>
<dbReference type="Proteomes" id="UP000199391">
    <property type="component" value="Unassembled WGS sequence"/>
</dbReference>
<dbReference type="GO" id="GO:0008757">
    <property type="term" value="F:S-adenosylmethionine-dependent methyltransferase activity"/>
    <property type="evidence" value="ECO:0007669"/>
    <property type="project" value="InterPro"/>
</dbReference>
<dbReference type="AlphaFoldDB" id="A0A1I7IL08"/>
<evidence type="ECO:0000313" key="3">
    <source>
        <dbReference type="Proteomes" id="UP000199391"/>
    </source>
</evidence>
<sequence length="177" mass="19323">MAFREADAEALPFADGGFDAALSTFGVMFTPDHVRAAGEMLRVVRPGGRIGLANWTPEGFIGQLFKTIGQHLPPPAGLKSPGMWGNEEYLNGLFGAQAAHIHAERKIFNFRYASAAHWLQVFRDFYGPVHKAFAALDAGAGQALEHDIMALLERFNTAGQASLVVPAEYLEVVIRKR</sequence>
<feature type="domain" description="Methyltransferase type 11" evidence="1">
    <location>
        <begin position="3"/>
        <end position="50"/>
    </location>
</feature>
<name>A0A1I7IL08_9BURK</name>
<dbReference type="Pfam" id="PF08241">
    <property type="entry name" value="Methyltransf_11"/>
    <property type="match status" value="1"/>
</dbReference>
<dbReference type="STRING" id="1035707.SAMN05216552_1008110"/>
<keyword evidence="2" id="KW-0808">Transferase</keyword>
<gene>
    <name evidence="2" type="ORF">SAMN05216552_1008110</name>
</gene>
<dbReference type="InterPro" id="IPR029063">
    <property type="entry name" value="SAM-dependent_MTases_sf"/>
</dbReference>
<proteinExistence type="predicted"/>
<organism evidence="2 3">
    <name type="scientific">Pseudoduganella namucuonensis</name>
    <dbReference type="NCBI Taxonomy" id="1035707"/>
    <lineage>
        <taxon>Bacteria</taxon>
        <taxon>Pseudomonadati</taxon>
        <taxon>Pseudomonadota</taxon>
        <taxon>Betaproteobacteria</taxon>
        <taxon>Burkholderiales</taxon>
        <taxon>Oxalobacteraceae</taxon>
        <taxon>Telluria group</taxon>
        <taxon>Pseudoduganella</taxon>
    </lineage>
</organism>
<evidence type="ECO:0000313" key="2">
    <source>
        <dbReference type="EMBL" id="SFU73588.1"/>
    </source>
</evidence>
<evidence type="ECO:0000259" key="1">
    <source>
        <dbReference type="Pfam" id="PF08241"/>
    </source>
</evidence>
<reference evidence="3" key="1">
    <citation type="submission" date="2016-10" db="EMBL/GenBank/DDBJ databases">
        <authorList>
            <person name="Varghese N."/>
            <person name="Submissions S."/>
        </authorList>
    </citation>
    <scope>NUCLEOTIDE SEQUENCE [LARGE SCALE GENOMIC DNA]</scope>
    <source>
        <strain evidence="3">CGMCC 1.11014</strain>
    </source>
</reference>
<dbReference type="InterPro" id="IPR013216">
    <property type="entry name" value="Methyltransf_11"/>
</dbReference>
<keyword evidence="2" id="KW-0489">Methyltransferase</keyword>
<dbReference type="Gene3D" id="3.40.50.150">
    <property type="entry name" value="Vaccinia Virus protein VP39"/>
    <property type="match status" value="1"/>
</dbReference>
<accession>A0A1I7IL08</accession>
<dbReference type="GO" id="GO:0032259">
    <property type="term" value="P:methylation"/>
    <property type="evidence" value="ECO:0007669"/>
    <property type="project" value="UniProtKB-KW"/>
</dbReference>
<dbReference type="EMBL" id="FPBO01000008">
    <property type="protein sequence ID" value="SFU73588.1"/>
    <property type="molecule type" value="Genomic_DNA"/>
</dbReference>
<dbReference type="SUPFAM" id="SSF53335">
    <property type="entry name" value="S-adenosyl-L-methionine-dependent methyltransferases"/>
    <property type="match status" value="1"/>
</dbReference>
<protein>
    <submittedName>
        <fullName evidence="2">Methyltransferase domain-containing protein</fullName>
    </submittedName>
</protein>
<dbReference type="CDD" id="cd02440">
    <property type="entry name" value="AdoMet_MTases"/>
    <property type="match status" value="1"/>
</dbReference>